<proteinExistence type="predicted"/>
<reference evidence="1 2" key="1">
    <citation type="submission" date="2019-03" db="EMBL/GenBank/DDBJ databases">
        <title>Above-ground endophytic microbial communities from plants in different locations in the United States.</title>
        <authorList>
            <person name="Frank C."/>
        </authorList>
    </citation>
    <scope>NUCLEOTIDE SEQUENCE [LARGE SCALE GENOMIC DNA]</scope>
    <source>
        <strain evidence="1 2">LP_2_YM</strain>
    </source>
</reference>
<comment type="caution">
    <text evidence="1">The sequence shown here is derived from an EMBL/GenBank/DDBJ whole genome shotgun (WGS) entry which is preliminary data.</text>
</comment>
<accession>A0A4R4B4N3</accession>
<sequence>MKKWISVLLVASFIPSVLILNLESKKKCNKYIEIKRDKL</sequence>
<name>A0A4R4B4N3_BACTU</name>
<dbReference type="AlphaFoldDB" id="A0A4R4B4N3"/>
<dbReference type="EMBL" id="SMDG01000023">
    <property type="protein sequence ID" value="TCW47743.1"/>
    <property type="molecule type" value="Genomic_DNA"/>
</dbReference>
<evidence type="ECO:0000313" key="1">
    <source>
        <dbReference type="EMBL" id="TCW47743.1"/>
    </source>
</evidence>
<gene>
    <name evidence="1" type="ORF">EC910_12359</name>
</gene>
<evidence type="ECO:0000313" key="2">
    <source>
        <dbReference type="Proteomes" id="UP000295285"/>
    </source>
</evidence>
<protein>
    <submittedName>
        <fullName evidence="1">Uncharacterized protein</fullName>
    </submittedName>
</protein>
<organism evidence="1 2">
    <name type="scientific">Bacillus thuringiensis</name>
    <dbReference type="NCBI Taxonomy" id="1428"/>
    <lineage>
        <taxon>Bacteria</taxon>
        <taxon>Bacillati</taxon>
        <taxon>Bacillota</taxon>
        <taxon>Bacilli</taxon>
        <taxon>Bacillales</taxon>
        <taxon>Bacillaceae</taxon>
        <taxon>Bacillus</taxon>
        <taxon>Bacillus cereus group</taxon>
    </lineage>
</organism>
<dbReference type="Proteomes" id="UP000295285">
    <property type="component" value="Unassembled WGS sequence"/>
</dbReference>